<protein>
    <submittedName>
        <fullName evidence="2">Uncharacterized protein</fullName>
    </submittedName>
</protein>
<sequence>MKISYKKISTFIFALAFFLQSFGDGYYIAHGLEPSILKVAKYGLFVLGIVWGTYSTSGKDFHCYQKETFRILIAQFAIFIISLTLAIINNGNISNIFDQVFRYCIAILYAYVILNSFSLHEIYKLMEYIMIVSIGGWLLEKGTDIFTMANFSSVSFFDSSSPFESSYFAAPSINCCAFFMYYRKNRFVTVISFLFVLLTFKRPAVVFAFILLIAPIFIDVDLKISSKIVFLGALLCVLTTFVWYWLLLPQNEWLIFKLTGDTAAHFTQGRSLTLLSVLRSGYKPAGIGTSYNVVHRIIEMDLIQFYLETTIIGLIIIVFAYIFSAGNVLYALIFMAFQMLSCLTGSGMYNAFGWVPIFITFGCINYKKDSNLNVSYPVLKLKRRKRHHV</sequence>
<accession>A0A2A6ZWD8</accession>
<feature type="transmembrane region" description="Helical" evidence="1">
    <location>
        <begin position="100"/>
        <end position="117"/>
    </location>
</feature>
<feature type="transmembrane region" description="Helical" evidence="1">
    <location>
        <begin position="165"/>
        <end position="182"/>
    </location>
</feature>
<dbReference type="EMBL" id="NMTV01000071">
    <property type="protein sequence ID" value="PDX71231.1"/>
    <property type="molecule type" value="Genomic_DNA"/>
</dbReference>
<evidence type="ECO:0000313" key="2">
    <source>
        <dbReference type="EMBL" id="PDX71231.1"/>
    </source>
</evidence>
<feature type="transmembrane region" description="Helical" evidence="1">
    <location>
        <begin position="224"/>
        <end position="247"/>
    </location>
</feature>
<dbReference type="AlphaFoldDB" id="A0A2A6ZWD8"/>
<evidence type="ECO:0000313" key="3">
    <source>
        <dbReference type="Proteomes" id="UP000219901"/>
    </source>
</evidence>
<dbReference type="GeneID" id="75069151"/>
<reference evidence="2 3" key="1">
    <citation type="journal article" date="2017" name="Front. Microbiol.">
        <title>New Insights into the Diversity of the Genus Faecalibacterium.</title>
        <authorList>
            <person name="Benevides L."/>
            <person name="Burman S."/>
            <person name="Martin R."/>
            <person name="Robert V."/>
            <person name="Thomas M."/>
            <person name="Miquel S."/>
            <person name="Chain F."/>
            <person name="Sokol H."/>
            <person name="Bermudez-Humaran L.G."/>
            <person name="Morrison M."/>
            <person name="Langella P."/>
            <person name="Azevedo V.A."/>
            <person name="Chatel J.M."/>
            <person name="Soares S."/>
        </authorList>
    </citation>
    <scope>NUCLEOTIDE SEQUENCE [LARGE SCALE GENOMIC DNA]</scope>
    <source>
        <strain evidence="2 3">CNCM I 4546</strain>
    </source>
</reference>
<name>A0A2A6ZWD8_9FIRM</name>
<organism evidence="2 3">
    <name type="scientific">Faecalibacterium prausnitzii</name>
    <dbReference type="NCBI Taxonomy" id="853"/>
    <lineage>
        <taxon>Bacteria</taxon>
        <taxon>Bacillati</taxon>
        <taxon>Bacillota</taxon>
        <taxon>Clostridia</taxon>
        <taxon>Eubacteriales</taxon>
        <taxon>Oscillospiraceae</taxon>
        <taxon>Faecalibacterium</taxon>
    </lineage>
</organism>
<feature type="transmembrane region" description="Helical" evidence="1">
    <location>
        <begin position="39"/>
        <end position="57"/>
    </location>
</feature>
<feature type="transmembrane region" description="Helical" evidence="1">
    <location>
        <begin position="69"/>
        <end position="88"/>
    </location>
</feature>
<gene>
    <name evidence="2" type="ORF">CGS55_13680</name>
</gene>
<proteinExistence type="predicted"/>
<comment type="caution">
    <text evidence="2">The sequence shown here is derived from an EMBL/GenBank/DDBJ whole genome shotgun (WGS) entry which is preliminary data.</text>
</comment>
<keyword evidence="1" id="KW-0812">Transmembrane</keyword>
<dbReference type="Proteomes" id="UP000219901">
    <property type="component" value="Unassembled WGS sequence"/>
</dbReference>
<feature type="transmembrane region" description="Helical" evidence="1">
    <location>
        <begin position="194"/>
        <end position="218"/>
    </location>
</feature>
<keyword evidence="1" id="KW-0472">Membrane</keyword>
<evidence type="ECO:0000256" key="1">
    <source>
        <dbReference type="SAM" id="Phobius"/>
    </source>
</evidence>
<keyword evidence="1" id="KW-1133">Transmembrane helix</keyword>
<feature type="transmembrane region" description="Helical" evidence="1">
    <location>
        <begin position="305"/>
        <end position="323"/>
    </location>
</feature>
<dbReference type="RefSeq" id="WP_005926583.1">
    <property type="nucleotide sequence ID" value="NZ_CABKNH010000001.1"/>
</dbReference>